<dbReference type="Gene3D" id="3.30.420.340">
    <property type="entry name" value="UvrC, RNAse H endonuclease domain"/>
    <property type="match status" value="1"/>
</dbReference>
<dbReference type="GO" id="GO:0009381">
    <property type="term" value="F:excinuclease ABC activity"/>
    <property type="evidence" value="ECO:0007669"/>
    <property type="project" value="InterPro"/>
</dbReference>
<dbReference type="GO" id="GO:0006289">
    <property type="term" value="P:nucleotide-excision repair"/>
    <property type="evidence" value="ECO:0007669"/>
    <property type="project" value="InterPro"/>
</dbReference>
<dbReference type="Gene3D" id="4.10.860.10">
    <property type="entry name" value="UVR domain"/>
    <property type="match status" value="1"/>
</dbReference>
<evidence type="ECO:0000259" key="4">
    <source>
        <dbReference type="PROSITE" id="PS50165"/>
    </source>
</evidence>
<dbReference type="InterPro" id="IPR038476">
    <property type="entry name" value="UvrC_RNase_H_dom_sf"/>
</dbReference>
<evidence type="ECO:0000313" key="5">
    <source>
        <dbReference type="EMBL" id="OHA14679.1"/>
    </source>
</evidence>
<evidence type="ECO:0008006" key="7">
    <source>
        <dbReference type="Google" id="ProtNLM"/>
    </source>
</evidence>
<sequence>MNIKELQKFKLPDKPGVYFFLRHKKLTSPQPSPVKERGLAPSTLQGKAGDEVLYIGKATSLRDRTKSYFAKDLIATRGPLIVDMVFRADSIKWEETDGVLEALILEANLIKKHQPYYNTKEKDDKSFNYVCITKESLPKVLVVRGKELREGNSRSPLPRGSSRRVRGSDPGLDPTSVLPLVRGGGKLQATFGPFTSGPQLREAMKIIRRIFPFIDAQSAKRDNAEFYRQLGLAPDLPVGKGRSSGSEADRGATLRRRQDYLRNIRHLELFFDGKKKKIIVDLKKEMMQYAKKHAFERAGEIKRQIFALEHINDVALLKKDLSASYFENHSLGSSTTKSFRIEAYDIAHMSGKNMVGVMTVLVNGEPAKNEYRKFNIKTQSGVPARRGGNDTGALLEVLERRFAHTEWQMPSLIVIDGGKAQFNTAIKFQKRVGLAIPLVSVVKDERHKAREILGDKNFAQKYESEILLANSESHRFAIAFHKDKRSKNFLK</sequence>
<evidence type="ECO:0000313" key="6">
    <source>
        <dbReference type="Proteomes" id="UP000178302"/>
    </source>
</evidence>
<dbReference type="InterPro" id="IPR000305">
    <property type="entry name" value="GIY-YIG_endonuc"/>
</dbReference>
<evidence type="ECO:0000259" key="3">
    <source>
        <dbReference type="PROSITE" id="PS50164"/>
    </source>
</evidence>
<protein>
    <recommendedName>
        <fullName evidence="7">Excinuclease ABC subunit C</fullName>
    </recommendedName>
</protein>
<dbReference type="SMART" id="SM00465">
    <property type="entry name" value="GIYc"/>
    <property type="match status" value="1"/>
</dbReference>
<comment type="caution">
    <text evidence="5">The sequence shown here is derived from an EMBL/GenBank/DDBJ whole genome shotgun (WGS) entry which is preliminary data.</text>
</comment>
<dbReference type="PROSITE" id="PS50165">
    <property type="entry name" value="UVRC"/>
    <property type="match status" value="1"/>
</dbReference>
<dbReference type="SUPFAM" id="SSF46600">
    <property type="entry name" value="C-terminal UvrC-binding domain of UvrB"/>
    <property type="match status" value="1"/>
</dbReference>
<dbReference type="InterPro" id="IPR036876">
    <property type="entry name" value="UVR_dom_sf"/>
</dbReference>
<dbReference type="InterPro" id="IPR035901">
    <property type="entry name" value="GIY-YIG_endonuc_sf"/>
</dbReference>
<feature type="domain" description="GIY-YIG" evidence="3">
    <location>
        <begin position="13"/>
        <end position="119"/>
    </location>
</feature>
<dbReference type="Proteomes" id="UP000178302">
    <property type="component" value="Unassembled WGS sequence"/>
</dbReference>
<dbReference type="InterPro" id="IPR001162">
    <property type="entry name" value="UvrC_RNase_H_dom"/>
</dbReference>
<dbReference type="Gene3D" id="3.40.1440.10">
    <property type="entry name" value="GIY-YIG endonuclease"/>
    <property type="match status" value="1"/>
</dbReference>
<dbReference type="Pfam" id="PF08459">
    <property type="entry name" value="UvrC_RNaseH_dom"/>
    <property type="match status" value="1"/>
</dbReference>
<dbReference type="PANTHER" id="PTHR30562:SF1">
    <property type="entry name" value="UVRABC SYSTEM PROTEIN C"/>
    <property type="match status" value="1"/>
</dbReference>
<dbReference type="InterPro" id="IPR001943">
    <property type="entry name" value="UVR_dom"/>
</dbReference>
<dbReference type="GO" id="GO:0009380">
    <property type="term" value="C:excinuclease repair complex"/>
    <property type="evidence" value="ECO:0007669"/>
    <property type="project" value="TreeGrafter"/>
</dbReference>
<dbReference type="PROSITE" id="PS50151">
    <property type="entry name" value="UVR"/>
    <property type="match status" value="1"/>
</dbReference>
<accession>A0A1G2LUV5</accession>
<dbReference type="SUPFAM" id="SSF82771">
    <property type="entry name" value="GIY-YIG endonuclease"/>
    <property type="match status" value="1"/>
</dbReference>
<feature type="domain" description="UVR" evidence="2">
    <location>
        <begin position="276"/>
        <end position="311"/>
    </location>
</feature>
<dbReference type="InterPro" id="IPR050066">
    <property type="entry name" value="UvrABC_protein_C"/>
</dbReference>
<proteinExistence type="predicted"/>
<reference evidence="5 6" key="1">
    <citation type="journal article" date="2016" name="Nat. Commun.">
        <title>Thousands of microbial genomes shed light on interconnected biogeochemical processes in an aquifer system.</title>
        <authorList>
            <person name="Anantharaman K."/>
            <person name="Brown C.T."/>
            <person name="Hug L.A."/>
            <person name="Sharon I."/>
            <person name="Castelle C.J."/>
            <person name="Probst A.J."/>
            <person name="Thomas B.C."/>
            <person name="Singh A."/>
            <person name="Wilkins M.J."/>
            <person name="Karaoz U."/>
            <person name="Brodie E.L."/>
            <person name="Williams K.H."/>
            <person name="Hubbard S.S."/>
            <person name="Banfield J.F."/>
        </authorList>
    </citation>
    <scope>NUCLEOTIDE SEQUENCE [LARGE SCALE GENOMIC DNA]</scope>
</reference>
<dbReference type="InterPro" id="IPR047296">
    <property type="entry name" value="GIY-YIG_UvrC_Cho"/>
</dbReference>
<organism evidence="5 6">
    <name type="scientific">Candidatus Tagabacteria bacterium RIFCSPLOWO2_01_FULL_39_11</name>
    <dbReference type="NCBI Taxonomy" id="1802295"/>
    <lineage>
        <taxon>Bacteria</taxon>
        <taxon>Candidatus Tagaibacteriota</taxon>
    </lineage>
</organism>
<dbReference type="AlphaFoldDB" id="A0A1G2LUV5"/>
<name>A0A1G2LUV5_9BACT</name>
<dbReference type="PROSITE" id="PS50164">
    <property type="entry name" value="GIY_YIG"/>
    <property type="match status" value="1"/>
</dbReference>
<evidence type="ECO:0000259" key="2">
    <source>
        <dbReference type="PROSITE" id="PS50151"/>
    </source>
</evidence>
<dbReference type="PANTHER" id="PTHR30562">
    <property type="entry name" value="UVRC/OXIDOREDUCTASE"/>
    <property type="match status" value="1"/>
</dbReference>
<gene>
    <name evidence="5" type="ORF">A2909_03235</name>
</gene>
<feature type="region of interest" description="Disordered" evidence="1">
    <location>
        <begin position="150"/>
        <end position="177"/>
    </location>
</feature>
<feature type="domain" description="UvrC family homology region profile" evidence="4">
    <location>
        <begin position="340"/>
        <end position="425"/>
    </location>
</feature>
<dbReference type="CDD" id="cd10434">
    <property type="entry name" value="GIY-YIG_UvrC_Cho"/>
    <property type="match status" value="1"/>
</dbReference>
<dbReference type="EMBL" id="MHQZ01000006">
    <property type="protein sequence ID" value="OHA14679.1"/>
    <property type="molecule type" value="Genomic_DNA"/>
</dbReference>
<evidence type="ECO:0000256" key="1">
    <source>
        <dbReference type="SAM" id="MobiDB-lite"/>
    </source>
</evidence>